<reference evidence="10" key="1">
    <citation type="journal article" date="2020" name="Microorganisms">
        <title>Reliable Identification of Environmental Pseudomonas Isolates Using the rpoD Gene.</title>
        <authorList>
            <consortium name="The Broad Institute Genome Sequencing Platform"/>
            <person name="Girard L."/>
            <person name="Lood C."/>
            <person name="Rokni-Zadeh H."/>
            <person name="van Noort V."/>
            <person name="Lavigne R."/>
            <person name="De Mot R."/>
        </authorList>
    </citation>
    <scope>NUCLEOTIDE SEQUENCE</scope>
    <source>
        <strain evidence="10">BW13M1</strain>
    </source>
</reference>
<dbReference type="GO" id="GO:0005524">
    <property type="term" value="F:ATP binding"/>
    <property type="evidence" value="ECO:0007669"/>
    <property type="project" value="UniProtKB-KW"/>
</dbReference>
<evidence type="ECO:0000256" key="4">
    <source>
        <dbReference type="ARBA" id="ARBA00022840"/>
    </source>
</evidence>
<dbReference type="InterPro" id="IPR050319">
    <property type="entry name" value="ABC_transp_ATP-bind"/>
</dbReference>
<dbReference type="InterPro" id="IPR003439">
    <property type="entry name" value="ABC_transporter-like_ATP-bd"/>
</dbReference>
<dbReference type="InterPro" id="IPR017871">
    <property type="entry name" value="ABC_transporter-like_CS"/>
</dbReference>
<dbReference type="Pfam" id="PF00005">
    <property type="entry name" value="ABC_tran"/>
    <property type="match status" value="2"/>
</dbReference>
<evidence type="ECO:0000256" key="7">
    <source>
        <dbReference type="ARBA" id="ARBA00058018"/>
    </source>
</evidence>
<keyword evidence="2" id="KW-0813">Transport</keyword>
<dbReference type="NCBIfam" id="NF007739">
    <property type="entry name" value="PRK10419.1"/>
    <property type="match status" value="2"/>
</dbReference>
<dbReference type="CDD" id="cd03257">
    <property type="entry name" value="ABC_NikE_OppD_transporters"/>
    <property type="match status" value="2"/>
</dbReference>
<dbReference type="SMART" id="SM00382">
    <property type="entry name" value="AAA"/>
    <property type="match status" value="2"/>
</dbReference>
<dbReference type="FunFam" id="3.40.50.300:FF:000016">
    <property type="entry name" value="Oligopeptide ABC transporter ATP-binding component"/>
    <property type="match status" value="2"/>
</dbReference>
<dbReference type="Gene3D" id="3.40.50.300">
    <property type="entry name" value="P-loop containing nucleotide triphosphate hydrolases"/>
    <property type="match status" value="2"/>
</dbReference>
<dbReference type="RefSeq" id="WP_186733928.1">
    <property type="nucleotide sequence ID" value="NZ_JABWRJ020000005.1"/>
</dbReference>
<name>A0A923K259_9PSED</name>
<dbReference type="GO" id="GO:0016887">
    <property type="term" value="F:ATP hydrolysis activity"/>
    <property type="evidence" value="ECO:0007669"/>
    <property type="project" value="InterPro"/>
</dbReference>
<comment type="subunit">
    <text evidence="8">The complex is composed of two ATP-binding proteins (DppD and DppF), two transmembrane proteins (DppB and DppC) and a solute-binding protein (DppA1-A5). Five orthologous SBPs (DppA1-A5) are present in P.aeruginosa, which increases the substrate specificity of the DppBCDF transporter.</text>
</comment>
<dbReference type="AlphaFoldDB" id="A0A923K259"/>
<dbReference type="PROSITE" id="PS00211">
    <property type="entry name" value="ABC_TRANSPORTER_1"/>
    <property type="match status" value="2"/>
</dbReference>
<dbReference type="Pfam" id="PF08352">
    <property type="entry name" value="oligo_HPY"/>
    <property type="match status" value="2"/>
</dbReference>
<evidence type="ECO:0000313" key="10">
    <source>
        <dbReference type="EMBL" id="MBC3447276.1"/>
    </source>
</evidence>
<evidence type="ECO:0000256" key="3">
    <source>
        <dbReference type="ARBA" id="ARBA00022741"/>
    </source>
</evidence>
<sequence>MSQDTLIEVRDLAVEFVTGEQVNRVVDGISFDIRKGETLALVGESGSGKSVTAHSILRLLPYPLARHPSGTIQYGGKDLLHLGEKPMQRIRGNRIAMIFQEPMTSLNPLHSIEKQINEILLLHKGLTGKAATARTLELLELVGIPEPKKRLKALPHELSGGQRQRVMIAMALANEPELLIADEPTTALDVTVQLKILDLLKELQARLGMALLLISHDLNLVRRIAHRVCVMQCGKIVEQADCATLFSKPQHPYTQMLINAEPSGAPAANAEGAPLLEVKDLKVWFPIKKGLLRRTVDHVKAVDGVNFSLPQGQTLGIVGESGSGKSTLGLAILRLISSQGGIRFHGQNLEGLNQKAVRPLRREMQVVFQDPFGSLSPRMCVADIVGEGLRIHKIGTPAEQEAAIIAALEEVGLDPRTRHRYPHEFSGGQRQRIAIARALVLKPALILLDEPTSALDRTVQRQVVELLRNLQVKYNLTYLFISHDLAVVKALSHQLMVIKHGQVVEQGDAGAIFHEPKHGYTRQLLEAAFLGGNNQNLVQ</sequence>
<dbReference type="EMBL" id="JABWRJ010000020">
    <property type="protein sequence ID" value="MBC3447276.1"/>
    <property type="molecule type" value="Genomic_DNA"/>
</dbReference>
<dbReference type="GO" id="GO:0015833">
    <property type="term" value="P:peptide transport"/>
    <property type="evidence" value="ECO:0007669"/>
    <property type="project" value="InterPro"/>
</dbReference>
<dbReference type="GO" id="GO:0055085">
    <property type="term" value="P:transmembrane transport"/>
    <property type="evidence" value="ECO:0007669"/>
    <property type="project" value="UniProtKB-ARBA"/>
</dbReference>
<evidence type="ECO:0000256" key="1">
    <source>
        <dbReference type="ARBA" id="ARBA00005417"/>
    </source>
</evidence>
<keyword evidence="3" id="KW-0547">Nucleotide-binding</keyword>
<proteinExistence type="inferred from homology"/>
<gene>
    <name evidence="10" type="ORF">HU751_15955</name>
</gene>
<comment type="similarity">
    <text evidence="1">Belongs to the ABC transporter superfamily.</text>
</comment>
<comment type="catalytic activity">
    <reaction evidence="6">
        <text>a dipeptide(out) + ATP + H2O = a dipeptide(in) + ADP + phosphate + H(+)</text>
        <dbReference type="Rhea" id="RHEA:23120"/>
        <dbReference type="ChEBI" id="CHEBI:15377"/>
        <dbReference type="ChEBI" id="CHEBI:15378"/>
        <dbReference type="ChEBI" id="CHEBI:30616"/>
        <dbReference type="ChEBI" id="CHEBI:43474"/>
        <dbReference type="ChEBI" id="CHEBI:90799"/>
        <dbReference type="ChEBI" id="CHEBI:456216"/>
        <dbReference type="EC" id="7.4.2.9"/>
    </reaction>
</comment>
<dbReference type="InterPro" id="IPR003593">
    <property type="entry name" value="AAA+_ATPase"/>
</dbReference>
<dbReference type="SUPFAM" id="SSF52540">
    <property type="entry name" value="P-loop containing nucleoside triphosphate hydrolases"/>
    <property type="match status" value="2"/>
</dbReference>
<reference evidence="10" key="2">
    <citation type="submission" date="2020-07" db="EMBL/GenBank/DDBJ databases">
        <authorList>
            <person name="Lood C."/>
            <person name="Girard L."/>
        </authorList>
    </citation>
    <scope>NUCLEOTIDE SEQUENCE</scope>
    <source>
        <strain evidence="10">BW13M1</strain>
    </source>
</reference>
<dbReference type="InterPro" id="IPR013563">
    <property type="entry name" value="Oligopep_ABC_C"/>
</dbReference>
<keyword evidence="4 10" id="KW-0067">ATP-binding</keyword>
<evidence type="ECO:0000256" key="2">
    <source>
        <dbReference type="ARBA" id="ARBA00022448"/>
    </source>
</evidence>
<dbReference type="NCBIfam" id="NF008453">
    <property type="entry name" value="PRK11308.1"/>
    <property type="match status" value="2"/>
</dbReference>
<feature type="domain" description="ABC transporter" evidence="9">
    <location>
        <begin position="287"/>
        <end position="525"/>
    </location>
</feature>
<evidence type="ECO:0000259" key="9">
    <source>
        <dbReference type="PROSITE" id="PS50893"/>
    </source>
</evidence>
<dbReference type="PROSITE" id="PS50893">
    <property type="entry name" value="ABC_TRANSPORTER_2"/>
    <property type="match status" value="2"/>
</dbReference>
<comment type="caution">
    <text evidence="10">The sequence shown here is derived from an EMBL/GenBank/DDBJ whole genome shotgun (WGS) entry which is preliminary data.</text>
</comment>
<accession>A0A923K259</accession>
<dbReference type="InterPro" id="IPR027417">
    <property type="entry name" value="P-loop_NTPase"/>
</dbReference>
<evidence type="ECO:0000256" key="5">
    <source>
        <dbReference type="ARBA" id="ARBA00038852"/>
    </source>
</evidence>
<dbReference type="EC" id="7.4.2.9" evidence="5"/>
<dbReference type="PANTHER" id="PTHR43776">
    <property type="entry name" value="TRANSPORT ATP-BINDING PROTEIN"/>
    <property type="match status" value="1"/>
</dbReference>
<protein>
    <recommendedName>
        <fullName evidence="5">ABC-type dipeptide transporter</fullName>
        <ecNumber evidence="5">7.4.2.9</ecNumber>
    </recommendedName>
</protein>
<evidence type="ECO:0000256" key="8">
    <source>
        <dbReference type="ARBA" id="ARBA00065473"/>
    </source>
</evidence>
<evidence type="ECO:0000256" key="6">
    <source>
        <dbReference type="ARBA" id="ARBA00047356"/>
    </source>
</evidence>
<organism evidence="10">
    <name type="scientific">Pseudomonas peradeniyensis</name>
    <dbReference type="NCBI Taxonomy" id="2745488"/>
    <lineage>
        <taxon>Bacteria</taxon>
        <taxon>Pseudomonadati</taxon>
        <taxon>Pseudomonadota</taxon>
        <taxon>Gammaproteobacteria</taxon>
        <taxon>Pseudomonadales</taxon>
        <taxon>Pseudomonadaceae</taxon>
        <taxon>Pseudomonas</taxon>
    </lineage>
</organism>
<dbReference type="PANTHER" id="PTHR43776:SF7">
    <property type="entry name" value="D,D-DIPEPTIDE TRANSPORT ATP-BINDING PROTEIN DDPF-RELATED"/>
    <property type="match status" value="1"/>
</dbReference>
<feature type="domain" description="ABC transporter" evidence="9">
    <location>
        <begin position="7"/>
        <end position="258"/>
    </location>
</feature>
<comment type="function">
    <text evidence="7">Part of the ABC transporter DppABCDF involved in the uptake of various di/tripeptides. Is also involved in the uptake of phaseolotoxin, a toxic tripeptide inhibiting the enzyme ornithine carbamoyltransferase. Responsible for energy coupling to the transport system.</text>
</comment>